<dbReference type="Proteomes" id="UP000032141">
    <property type="component" value="Unassembled WGS sequence"/>
</dbReference>
<feature type="compositionally biased region" description="Low complexity" evidence="1">
    <location>
        <begin position="21"/>
        <end position="33"/>
    </location>
</feature>
<protein>
    <recommendedName>
        <fullName evidence="2">DUF1985 domain-containing protein</fullName>
    </recommendedName>
</protein>
<evidence type="ECO:0000313" key="3">
    <source>
        <dbReference type="EnsemblPlants" id="Bo01016s030.1"/>
    </source>
</evidence>
<evidence type="ECO:0000313" key="4">
    <source>
        <dbReference type="Proteomes" id="UP000032141"/>
    </source>
</evidence>
<feature type="region of interest" description="Disordered" evidence="1">
    <location>
        <begin position="1"/>
        <end position="63"/>
    </location>
</feature>
<dbReference type="InterPro" id="IPR015410">
    <property type="entry name" value="DUF1985"/>
</dbReference>
<dbReference type="KEGG" id="boe:106320679"/>
<dbReference type="PANTHER" id="PTHR48449:SF1">
    <property type="entry name" value="DUF1985 DOMAIN-CONTAINING PROTEIN"/>
    <property type="match status" value="1"/>
</dbReference>
<dbReference type="RefSeq" id="XP_013614501.1">
    <property type="nucleotide sequence ID" value="XM_013759047.1"/>
</dbReference>
<dbReference type="PANTHER" id="PTHR48449">
    <property type="entry name" value="DUF1985 DOMAIN-CONTAINING PROTEIN"/>
    <property type="match status" value="1"/>
</dbReference>
<dbReference type="Pfam" id="PF09331">
    <property type="entry name" value="DUF1985"/>
    <property type="match status" value="1"/>
</dbReference>
<sequence length="487" mass="55503">MENEDGGGRENRRKSLRQSKNSGVVVGGSVSPRRNSRNRTTSPEDEATGMAKRLSKQPATEKDGCDEIAKRLPERLFATDRFPSERVNMYSTVDFLLWVRDVLRGTPEMELLLGSCFGGLFRIPALRLFAGKVVHSMMTRQVVTKKKYEMWPVFGGKPLRFSLVEFGEVTGLPCGEFEDGYSFDYQLQAKDDNYEFWGRLIGRNRNATVEDLMAMVESDPQMSGEKKLKLCLIVIVDGVLVATLQKPKPTLKYVKLLENLDEFFDFPWGRESFMWTLSTLKPPPKVFGKLEDPLGVFCQKLRQQTVKTVGFPLALQLVAFRCVPRLASFVGGDDSVTIMDYPEKAMPLHAGLSVAHIRKAEHDPLLIVEPMLEISGDHDDRWGLWDDETYDKKVDYMVQLLKNGHIFVKENWLGGDALDPLFVYEEKPKTPKRKKNLAAEPEPIRKQRIVLIANNISQAVKRLQQKQLRQSKKQYPKIQPNYRGKSA</sequence>
<reference evidence="3" key="1">
    <citation type="journal article" date="2014" name="Genome Biol.">
        <title>Transcriptome and methylome profiling reveals relics of genome dominance in the mesopolyploid Brassica oleracea.</title>
        <authorList>
            <person name="Parkin I.A."/>
            <person name="Koh C."/>
            <person name="Tang H."/>
            <person name="Robinson S.J."/>
            <person name="Kagale S."/>
            <person name="Clarke W.E."/>
            <person name="Town C.D."/>
            <person name="Nixon J."/>
            <person name="Krishnakumar V."/>
            <person name="Bidwell S.L."/>
            <person name="Denoeud F."/>
            <person name="Belcram H."/>
            <person name="Links M.G."/>
            <person name="Just J."/>
            <person name="Clarke C."/>
            <person name="Bender T."/>
            <person name="Huebert T."/>
            <person name="Mason A.S."/>
            <person name="Pires J.C."/>
            <person name="Barker G."/>
            <person name="Moore J."/>
            <person name="Walley P.G."/>
            <person name="Manoli S."/>
            <person name="Batley J."/>
            <person name="Edwards D."/>
            <person name="Nelson M.N."/>
            <person name="Wang X."/>
            <person name="Paterson A.H."/>
            <person name="King G."/>
            <person name="Bancroft I."/>
            <person name="Chalhoub B."/>
            <person name="Sharpe A.G."/>
        </authorList>
    </citation>
    <scope>NUCLEOTIDE SEQUENCE [LARGE SCALE GENOMIC DNA]</scope>
    <source>
        <strain evidence="3">cv. TO1000</strain>
    </source>
</reference>
<reference evidence="3" key="2">
    <citation type="submission" date="2015-06" db="UniProtKB">
        <authorList>
            <consortium name="EnsemblPlants"/>
        </authorList>
    </citation>
    <scope>IDENTIFICATION</scope>
</reference>
<dbReference type="AlphaFoldDB" id="A0A0D2ZSZ2"/>
<accession>A0A0D2ZSZ2</accession>
<dbReference type="Gramene" id="Bo01016s030.1">
    <property type="protein sequence ID" value="Bo01016s030.1"/>
    <property type="gene ID" value="Bo01016s030"/>
</dbReference>
<evidence type="ECO:0000259" key="2">
    <source>
        <dbReference type="Pfam" id="PF09331"/>
    </source>
</evidence>
<name>A0A0D2ZSZ2_BRAOL</name>
<feature type="domain" description="DUF1985" evidence="2">
    <location>
        <begin position="139"/>
        <end position="278"/>
    </location>
</feature>
<evidence type="ECO:0000256" key="1">
    <source>
        <dbReference type="SAM" id="MobiDB-lite"/>
    </source>
</evidence>
<feature type="compositionally biased region" description="Basic and acidic residues" evidence="1">
    <location>
        <begin position="1"/>
        <end position="10"/>
    </location>
</feature>
<feature type="region of interest" description="Disordered" evidence="1">
    <location>
        <begin position="467"/>
        <end position="487"/>
    </location>
</feature>
<dbReference type="GeneID" id="106320679"/>
<keyword evidence="4" id="KW-1185">Reference proteome</keyword>
<dbReference type="HOGENOM" id="CLU_010327_2_0_1"/>
<proteinExistence type="predicted"/>
<organism evidence="3 4">
    <name type="scientific">Brassica oleracea var. oleracea</name>
    <dbReference type="NCBI Taxonomy" id="109376"/>
    <lineage>
        <taxon>Eukaryota</taxon>
        <taxon>Viridiplantae</taxon>
        <taxon>Streptophyta</taxon>
        <taxon>Embryophyta</taxon>
        <taxon>Tracheophyta</taxon>
        <taxon>Spermatophyta</taxon>
        <taxon>Magnoliopsida</taxon>
        <taxon>eudicotyledons</taxon>
        <taxon>Gunneridae</taxon>
        <taxon>Pentapetalae</taxon>
        <taxon>rosids</taxon>
        <taxon>malvids</taxon>
        <taxon>Brassicales</taxon>
        <taxon>Brassicaceae</taxon>
        <taxon>Brassiceae</taxon>
        <taxon>Brassica</taxon>
    </lineage>
</organism>
<dbReference type="OMA" id="VEDEWPG"/>
<dbReference type="EnsemblPlants" id="Bo01016s030.1">
    <property type="protein sequence ID" value="Bo01016s030.1"/>
    <property type="gene ID" value="Bo01016s030"/>
</dbReference>